<dbReference type="InterPro" id="IPR034743">
    <property type="entry name" value="RH1"/>
</dbReference>
<evidence type="ECO:0000256" key="7">
    <source>
        <dbReference type="ARBA" id="ARBA00069747"/>
    </source>
</evidence>
<comment type="similarity">
    <text evidence="2">Belongs to the JIP scaffold family.</text>
</comment>
<dbReference type="InterPro" id="IPR032486">
    <property type="entry name" value="JIP_LZII"/>
</dbReference>
<dbReference type="EMBL" id="KB740969">
    <property type="protein sequence ID" value="ENN76688.1"/>
    <property type="molecule type" value="Genomic_DNA"/>
</dbReference>
<evidence type="ECO:0000256" key="3">
    <source>
        <dbReference type="ARBA" id="ARBA00022490"/>
    </source>
</evidence>
<dbReference type="AlphaFoldDB" id="N6TG04"/>
<gene>
    <name evidence="11" type="ORF">YQE_06753</name>
</gene>
<dbReference type="OMA" id="WEVDAEL"/>
<dbReference type="PROSITE" id="PS51776">
    <property type="entry name" value="RH1"/>
    <property type="match status" value="1"/>
</dbReference>
<dbReference type="GO" id="GO:0005737">
    <property type="term" value="C:cytoplasm"/>
    <property type="evidence" value="ECO:0007669"/>
    <property type="project" value="UniProtKB-SubCell"/>
</dbReference>
<evidence type="ECO:0000313" key="11">
    <source>
        <dbReference type="EMBL" id="ENN76688.1"/>
    </source>
</evidence>
<dbReference type="GO" id="GO:0019894">
    <property type="term" value="F:kinesin binding"/>
    <property type="evidence" value="ECO:0007669"/>
    <property type="project" value="TreeGrafter"/>
</dbReference>
<sequence length="1233" mass="137757">MPAGSINEFCFQFPQQPSHSGSSMNMSIGAEVVYGTHEESHVVMSEKVQALAGSIYQEFERMISQYDEDVVKTLLPLLVNVLECLDSAYQQNQEQDVEVELLKEDNEQLVTQYEREKGARKTAEQKLLEYEDAAEGERKELTSRLESLESIVRMLELKHKNSMEHANRLEEREGELKKEYAKLHERYTELFKTHVDYMERTKLLHSGQQLVNERVEAGRLNSNRLNMGRSSGPISFGFASLEDAENVSLPVMYPETVLQFGKISLHNEMDSLSRKPVLKVERAQETDTINLENKSVVTSPVSPTSHPNSSGGGRLHTKREQRSGNTLYQELSFQDVDGDEDPTDITGGWVHPGEYASSVNDNFYGMGKEVENLIMENNELMATKNALNVVKDDLIVKVDELTGEIDMLREEILSLNVSRTKLRERTTELEEELRKVKEAHEAKQDGDEEEDVPMAERKRFTRLEMSRVLMEKNQYKENLMELQEAVRWAQIIKASREPSLDKHSNRSIWSFFSNLFSGGDRVQRSMMGPDFRYQAATNRVSPGLRSLARIQDRSDVEMGSEKFAIRKAMERREQYRQVRAHVKKDDGRLHAYGWSLPGKVVATETTGKQSNSVPVPVPVYCRPLAETKANMRIWCAAGVNSMGGYTKDGGLMVTNNIYLKLVCLIITFVRLVIEDLEKELNDCREGALLETRLTSMVWIVTTTQHASMVTVIDANNPAELLTSFGVCSAHVLCIASVPGASPSDYIDTPIEIPIEAHEDNPESNEATNGEKEKEKEINAHPSKVTETPEGRAKAVQDGGVGTNTLRTQEANQEAALLGKISFVENDQTAVKTTNKASCSVSDNDSKTDDNVAQGNPDKVLEENDAIENPKDPNQNPTHGYKSPTLNLETMSTVLATMWLADTDGNVYIHSSVANWHRRLQTVKLGDSVISIVHVNGRVVVALANGQLAVFKRNSNGEWDLSQYHIVQIGLPHQSVRKLAVVGDKVWCGYRNKIHVLQPRELKIIHTLEAHPRRESPVRDMAWLGEGVWVSIRLDSTLRLYHAHTYQHLQDVDIEPYVSKMLGTGKLGFSFVRITSLLISSNRLWIGTSNGVIISVPLTDSCNCSSGSIISRGSSMSGSAIRFPRVAFPEHFVPYCTMAHAQLSFHGHRDNVKFFVAVPGKGGISSASSPSEAMSASVTSLESPTKQPPTSMLVISGGEGYVDFRVEDDCEPRDGASHLLIWQVINIEPGNPMG</sequence>
<comment type="function">
    <text evidence="5">The JNK-interacting protein (JIP) group of scaffold proteins selectively mediates JNK-signaling by aggregating specific components of the MAPK cascade to form a functional JNK signaling module. May function as a regulator of vesicle transport, through interactions with the JNK-signaling components and motor proteins. Syd is required for efficient kinesin-I mediated axonal transport.</text>
</comment>
<feature type="non-terminal residue" evidence="11">
    <location>
        <position position="1"/>
    </location>
</feature>
<feature type="region of interest" description="Disordered" evidence="10">
    <location>
        <begin position="754"/>
        <end position="799"/>
    </location>
</feature>
<dbReference type="PANTHER" id="PTHR13886:SF4">
    <property type="entry name" value="JNK-INTERACTING PROTEIN 3"/>
    <property type="match status" value="1"/>
</dbReference>
<dbReference type="PROSITE" id="PS51777">
    <property type="entry name" value="RH2"/>
    <property type="match status" value="1"/>
</dbReference>
<dbReference type="InterPro" id="IPR034744">
    <property type="entry name" value="RH2"/>
</dbReference>
<dbReference type="GO" id="GO:0008432">
    <property type="term" value="F:JUN kinase binding"/>
    <property type="evidence" value="ECO:0007669"/>
    <property type="project" value="TreeGrafter"/>
</dbReference>
<feature type="compositionally biased region" description="Polar residues" evidence="10">
    <location>
        <begin position="832"/>
        <end position="842"/>
    </location>
</feature>
<dbReference type="HOGENOM" id="CLU_003841_0_0_1"/>
<feature type="coiled-coil region" evidence="9">
    <location>
        <begin position="391"/>
        <end position="485"/>
    </location>
</feature>
<protein>
    <recommendedName>
        <fullName evidence="7">JNK-interacting protein 3</fullName>
    </recommendedName>
    <alternativeName>
        <fullName evidence="8">Protein sunday driver</fullName>
    </alternativeName>
</protein>
<feature type="compositionally biased region" description="Basic and acidic residues" evidence="10">
    <location>
        <begin position="768"/>
        <end position="778"/>
    </location>
</feature>
<dbReference type="Pfam" id="PF16471">
    <property type="entry name" value="JIP_LZII"/>
    <property type="match status" value="1"/>
</dbReference>
<feature type="region of interest" description="Disordered" evidence="10">
    <location>
        <begin position="1162"/>
        <end position="1189"/>
    </location>
</feature>
<feature type="compositionally biased region" description="Low complexity" evidence="10">
    <location>
        <begin position="295"/>
        <end position="309"/>
    </location>
</feature>
<evidence type="ECO:0000256" key="6">
    <source>
        <dbReference type="ARBA" id="ARBA00064055"/>
    </source>
</evidence>
<dbReference type="Gene3D" id="1.20.5.1000">
    <property type="entry name" value="arf6 gtpase in complex with a specific effector, jip4"/>
    <property type="match status" value="1"/>
</dbReference>
<comment type="subcellular location">
    <subcellularLocation>
        <location evidence="1">Cytoplasm</location>
    </subcellularLocation>
</comment>
<feature type="region of interest" description="Disordered" evidence="10">
    <location>
        <begin position="285"/>
        <end position="321"/>
    </location>
</feature>
<dbReference type="GO" id="GO:0030159">
    <property type="term" value="F:signaling receptor complex adaptor activity"/>
    <property type="evidence" value="ECO:0007669"/>
    <property type="project" value="TreeGrafter"/>
</dbReference>
<comment type="subunit">
    <text evidence="6">Forms homo- and heterooligomeric complexes. Binds the TPR motif-containing C-terminal of kinesin light chain, Klc. Pre-assembled syd scaffolding complexes are then transported as a cargo of kinesin, to the required subcellular location.</text>
</comment>
<feature type="compositionally biased region" description="Polar residues" evidence="10">
    <location>
        <begin position="1180"/>
        <end position="1189"/>
    </location>
</feature>
<evidence type="ECO:0000256" key="1">
    <source>
        <dbReference type="ARBA" id="ARBA00004496"/>
    </source>
</evidence>
<dbReference type="Pfam" id="PF19056">
    <property type="entry name" value="WD40_2"/>
    <property type="match status" value="1"/>
</dbReference>
<reference evidence="11" key="1">
    <citation type="journal article" date="2013" name="Genome Biol.">
        <title>Draft genome of the mountain pine beetle, Dendroctonus ponderosae Hopkins, a major forest pest.</title>
        <authorList>
            <person name="Keeling C.I."/>
            <person name="Yuen M.M."/>
            <person name="Liao N.Y."/>
            <person name="Docking T.R."/>
            <person name="Chan S.K."/>
            <person name="Taylor G.A."/>
            <person name="Palmquist D.L."/>
            <person name="Jackman S.D."/>
            <person name="Nguyen A."/>
            <person name="Li M."/>
            <person name="Henderson H."/>
            <person name="Janes J.K."/>
            <person name="Zhao Y."/>
            <person name="Pandoh P."/>
            <person name="Moore R."/>
            <person name="Sperling F.A."/>
            <person name="Huber D.P."/>
            <person name="Birol I."/>
            <person name="Jones S.J."/>
            <person name="Bohlmann J."/>
        </authorList>
    </citation>
    <scope>NUCLEOTIDE SEQUENCE</scope>
</reference>
<dbReference type="InterPro" id="IPR036322">
    <property type="entry name" value="WD40_repeat_dom_sf"/>
</dbReference>
<organism evidence="11">
    <name type="scientific">Dendroctonus ponderosae</name>
    <name type="common">Mountain pine beetle</name>
    <dbReference type="NCBI Taxonomy" id="77166"/>
    <lineage>
        <taxon>Eukaryota</taxon>
        <taxon>Metazoa</taxon>
        <taxon>Ecdysozoa</taxon>
        <taxon>Arthropoda</taxon>
        <taxon>Hexapoda</taxon>
        <taxon>Insecta</taxon>
        <taxon>Pterygota</taxon>
        <taxon>Neoptera</taxon>
        <taxon>Endopterygota</taxon>
        <taxon>Coleoptera</taxon>
        <taxon>Polyphaga</taxon>
        <taxon>Cucujiformia</taxon>
        <taxon>Curculionidae</taxon>
        <taxon>Scolytinae</taxon>
        <taxon>Dendroctonus</taxon>
    </lineage>
</organism>
<evidence type="ECO:0000256" key="5">
    <source>
        <dbReference type="ARBA" id="ARBA00059054"/>
    </source>
</evidence>
<feature type="region of interest" description="Disordered" evidence="10">
    <location>
        <begin position="832"/>
        <end position="856"/>
    </location>
</feature>
<dbReference type="GO" id="GO:0016192">
    <property type="term" value="P:vesicle-mediated transport"/>
    <property type="evidence" value="ECO:0007669"/>
    <property type="project" value="TreeGrafter"/>
</dbReference>
<dbReference type="OrthoDB" id="10256043at2759"/>
<name>N6TG04_DENPD</name>
<dbReference type="FunFam" id="1.20.5.1000:FF:000001">
    <property type="entry name" value="C-Jun-amino-terminal kinase-interacting protein 3 isoform X2"/>
    <property type="match status" value="1"/>
</dbReference>
<dbReference type="PANTHER" id="PTHR13886">
    <property type="entry name" value="JNK/SAPK-ASSOCIATED PROTEIN"/>
    <property type="match status" value="1"/>
</dbReference>
<proteinExistence type="inferred from homology"/>
<feature type="compositionally biased region" description="Low complexity" evidence="10">
    <location>
        <begin position="1164"/>
        <end position="1179"/>
    </location>
</feature>
<evidence type="ECO:0000256" key="2">
    <source>
        <dbReference type="ARBA" id="ARBA00009866"/>
    </source>
</evidence>
<dbReference type="SUPFAM" id="SSF50978">
    <property type="entry name" value="WD40 repeat-like"/>
    <property type="match status" value="1"/>
</dbReference>
<keyword evidence="3" id="KW-0963">Cytoplasm</keyword>
<dbReference type="InterPro" id="IPR039911">
    <property type="entry name" value="JIP3/JIP4"/>
</dbReference>
<keyword evidence="4 9" id="KW-0175">Coiled coil</keyword>
<dbReference type="GO" id="GO:0005078">
    <property type="term" value="F:MAP-kinase scaffold activity"/>
    <property type="evidence" value="ECO:0007669"/>
    <property type="project" value="InterPro"/>
</dbReference>
<dbReference type="InterPro" id="IPR015943">
    <property type="entry name" value="WD40/YVTN_repeat-like_dom_sf"/>
</dbReference>
<evidence type="ECO:0000256" key="4">
    <source>
        <dbReference type="ARBA" id="ARBA00023054"/>
    </source>
</evidence>
<evidence type="ECO:0000256" key="8">
    <source>
        <dbReference type="ARBA" id="ARBA00082388"/>
    </source>
</evidence>
<dbReference type="Pfam" id="PF09744">
    <property type="entry name" value="RH1"/>
    <property type="match status" value="1"/>
</dbReference>
<evidence type="ECO:0000256" key="10">
    <source>
        <dbReference type="SAM" id="MobiDB-lite"/>
    </source>
</evidence>
<evidence type="ECO:0000256" key="9">
    <source>
        <dbReference type="SAM" id="Coils"/>
    </source>
</evidence>
<feature type="coiled-coil region" evidence="9">
    <location>
        <begin position="85"/>
        <end position="186"/>
    </location>
</feature>
<accession>N6TG04</accession>
<dbReference type="Gene3D" id="2.130.10.10">
    <property type="entry name" value="YVTN repeat-like/Quinoprotein amine dehydrogenase"/>
    <property type="match status" value="1"/>
</dbReference>